<keyword evidence="2" id="KW-1185">Reference proteome</keyword>
<reference evidence="1 2" key="1">
    <citation type="submission" date="2024-01" db="EMBL/GenBank/DDBJ databases">
        <title>The genomes of 5 underutilized Papilionoideae crops provide insights into root nodulation and disease resistanc.</title>
        <authorList>
            <person name="Jiang F."/>
        </authorList>
    </citation>
    <scope>NUCLEOTIDE SEQUENCE [LARGE SCALE GENOMIC DNA]</scope>
    <source>
        <strain evidence="1">LVBAO_FW01</strain>
        <tissue evidence="1">Leaves</tissue>
    </source>
</reference>
<dbReference type="EMBL" id="JAYMYQ010000004">
    <property type="protein sequence ID" value="KAK7338786.1"/>
    <property type="molecule type" value="Genomic_DNA"/>
</dbReference>
<evidence type="ECO:0000313" key="2">
    <source>
        <dbReference type="Proteomes" id="UP001367508"/>
    </source>
</evidence>
<dbReference type="AlphaFoldDB" id="A0AAN9LNB6"/>
<protein>
    <submittedName>
        <fullName evidence="1">Uncharacterized protein</fullName>
    </submittedName>
</protein>
<name>A0AAN9LNB6_CANGL</name>
<comment type="caution">
    <text evidence="1">The sequence shown here is derived from an EMBL/GenBank/DDBJ whole genome shotgun (WGS) entry which is preliminary data.</text>
</comment>
<proteinExistence type="predicted"/>
<sequence length="219" mass="24719">MLALWNASLMLSSTRLGDFHAIRFHFAFRPKGLAYHVISIRDHQYIVSKLMGWGSNYMKHKTQRGVAKTRACYVYGGRSSYRNNAQGETRWSSKGAGPEVQIKSPLHLVIQLQPEGAEGTLAKDVVRGGYEDVHSVFGVTMNERWLEKRRDDQVLSRLTFLGSSLSISLKAPPSQKDALDIWRETHSHQEQLGADIQWYTSYGIRAPAKETTVQGMRGP</sequence>
<accession>A0AAN9LNB6</accession>
<organism evidence="1 2">
    <name type="scientific">Canavalia gladiata</name>
    <name type="common">Sword bean</name>
    <name type="synonym">Dolichos gladiatus</name>
    <dbReference type="NCBI Taxonomy" id="3824"/>
    <lineage>
        <taxon>Eukaryota</taxon>
        <taxon>Viridiplantae</taxon>
        <taxon>Streptophyta</taxon>
        <taxon>Embryophyta</taxon>
        <taxon>Tracheophyta</taxon>
        <taxon>Spermatophyta</taxon>
        <taxon>Magnoliopsida</taxon>
        <taxon>eudicotyledons</taxon>
        <taxon>Gunneridae</taxon>
        <taxon>Pentapetalae</taxon>
        <taxon>rosids</taxon>
        <taxon>fabids</taxon>
        <taxon>Fabales</taxon>
        <taxon>Fabaceae</taxon>
        <taxon>Papilionoideae</taxon>
        <taxon>50 kb inversion clade</taxon>
        <taxon>NPAAA clade</taxon>
        <taxon>indigoferoid/millettioid clade</taxon>
        <taxon>Phaseoleae</taxon>
        <taxon>Canavalia</taxon>
    </lineage>
</organism>
<gene>
    <name evidence="1" type="ORF">VNO77_19417</name>
</gene>
<dbReference type="Proteomes" id="UP001367508">
    <property type="component" value="Unassembled WGS sequence"/>
</dbReference>
<evidence type="ECO:0000313" key="1">
    <source>
        <dbReference type="EMBL" id="KAK7338786.1"/>
    </source>
</evidence>